<feature type="transmembrane region" description="Helical" evidence="8">
    <location>
        <begin position="398"/>
        <end position="420"/>
    </location>
</feature>
<evidence type="ECO:0000256" key="3">
    <source>
        <dbReference type="ARBA" id="ARBA00022676"/>
    </source>
</evidence>
<feature type="transmembrane region" description="Helical" evidence="8">
    <location>
        <begin position="177"/>
        <end position="207"/>
    </location>
</feature>
<evidence type="ECO:0000313" key="11">
    <source>
        <dbReference type="Proteomes" id="UP000655208"/>
    </source>
</evidence>
<feature type="transmembrane region" description="Helical" evidence="8">
    <location>
        <begin position="317"/>
        <end position="337"/>
    </location>
</feature>
<keyword evidence="6 8" id="KW-1133">Transmembrane helix</keyword>
<keyword evidence="11" id="KW-1185">Reference proteome</keyword>
<evidence type="ECO:0000313" key="10">
    <source>
        <dbReference type="EMBL" id="GGL91437.1"/>
    </source>
</evidence>
<evidence type="ECO:0000259" key="9">
    <source>
        <dbReference type="Pfam" id="PF13231"/>
    </source>
</evidence>
<evidence type="ECO:0000256" key="5">
    <source>
        <dbReference type="ARBA" id="ARBA00022692"/>
    </source>
</evidence>
<evidence type="ECO:0000256" key="1">
    <source>
        <dbReference type="ARBA" id="ARBA00004651"/>
    </source>
</evidence>
<dbReference type="GO" id="GO:0016763">
    <property type="term" value="F:pentosyltransferase activity"/>
    <property type="evidence" value="ECO:0007669"/>
    <property type="project" value="TreeGrafter"/>
</dbReference>
<name>A0A917SQM9_9ACTN</name>
<dbReference type="InterPro" id="IPR038731">
    <property type="entry name" value="RgtA/B/C-like"/>
</dbReference>
<keyword evidence="7 8" id="KW-0472">Membrane</keyword>
<dbReference type="GO" id="GO:0009103">
    <property type="term" value="P:lipopolysaccharide biosynthetic process"/>
    <property type="evidence" value="ECO:0007669"/>
    <property type="project" value="UniProtKB-ARBA"/>
</dbReference>
<dbReference type="GO" id="GO:0005886">
    <property type="term" value="C:plasma membrane"/>
    <property type="evidence" value="ECO:0007669"/>
    <property type="project" value="UniProtKB-SubCell"/>
</dbReference>
<evidence type="ECO:0000256" key="4">
    <source>
        <dbReference type="ARBA" id="ARBA00022679"/>
    </source>
</evidence>
<feature type="transmembrane region" description="Helical" evidence="8">
    <location>
        <begin position="286"/>
        <end position="305"/>
    </location>
</feature>
<gene>
    <name evidence="10" type="ORF">GCM10011594_09000</name>
</gene>
<reference evidence="10" key="2">
    <citation type="submission" date="2020-09" db="EMBL/GenBank/DDBJ databases">
        <authorList>
            <person name="Sun Q."/>
            <person name="Zhou Y."/>
        </authorList>
    </citation>
    <scope>NUCLEOTIDE SEQUENCE</scope>
    <source>
        <strain evidence="10">CGMCC 4.7308</strain>
    </source>
</reference>
<evidence type="ECO:0000256" key="7">
    <source>
        <dbReference type="ARBA" id="ARBA00023136"/>
    </source>
</evidence>
<dbReference type="InterPro" id="IPR050297">
    <property type="entry name" value="LipidA_mod_glycosyltrf_83"/>
</dbReference>
<evidence type="ECO:0000256" key="8">
    <source>
        <dbReference type="SAM" id="Phobius"/>
    </source>
</evidence>
<reference evidence="10" key="1">
    <citation type="journal article" date="2014" name="Int. J. Syst. Evol. Microbiol.">
        <title>Complete genome sequence of Corynebacterium casei LMG S-19264T (=DSM 44701T), isolated from a smear-ripened cheese.</title>
        <authorList>
            <consortium name="US DOE Joint Genome Institute (JGI-PGF)"/>
            <person name="Walter F."/>
            <person name="Albersmeier A."/>
            <person name="Kalinowski J."/>
            <person name="Ruckert C."/>
        </authorList>
    </citation>
    <scope>NUCLEOTIDE SEQUENCE</scope>
    <source>
        <strain evidence="10">CGMCC 4.7308</strain>
    </source>
</reference>
<keyword evidence="2" id="KW-1003">Cell membrane</keyword>
<comment type="caution">
    <text evidence="10">The sequence shown here is derived from an EMBL/GenBank/DDBJ whole genome shotgun (WGS) entry which is preliminary data.</text>
</comment>
<feature type="transmembrane region" description="Helical" evidence="8">
    <location>
        <begin position="12"/>
        <end position="30"/>
    </location>
</feature>
<keyword evidence="3" id="KW-0328">Glycosyltransferase</keyword>
<protein>
    <recommendedName>
        <fullName evidence="9">Glycosyltransferase RgtA/B/C/D-like domain-containing protein</fullName>
    </recommendedName>
</protein>
<accession>A0A917SQM9</accession>
<dbReference type="RefSeq" id="WP_188940329.1">
    <property type="nucleotide sequence ID" value="NZ_BMNA01000002.1"/>
</dbReference>
<dbReference type="PANTHER" id="PTHR33908">
    <property type="entry name" value="MANNOSYLTRANSFERASE YKCB-RELATED"/>
    <property type="match status" value="1"/>
</dbReference>
<dbReference type="EMBL" id="BMNA01000002">
    <property type="protein sequence ID" value="GGL91437.1"/>
    <property type="molecule type" value="Genomic_DNA"/>
</dbReference>
<sequence length="583" mass="61997">MMRWLDRHPGALFAGLGTLVSILFLIKLWVSPDFLTDEALYAQIGRNVWNTDALSFRTSAFIVHPPLDFLLTAGWERVTGTTSSPLLDAIRSVRVLSALLCGVTAAVTAAIARDVLVGRSDRVRTVGAVVAALLVATSGFMMAFGRMALIEPLAVAAGTTIVLVAHRMRHRPMAQQIVVLGLLIGTGTLVKQTVLFAAAAPFVAALLQRDRRRIVVGAGSILVGAAVWACFPLWAAINGHGGQFVDQETESVQRLLGLVQTTGVNLPTGSPTTQFTRTFLLYSSGYASFLVGGLALLVVLIRSGLFSRTRRPDDHSALLLGWGVLGYGFLLYSFAFGAGNQQLVVYAVPVAAVLCVALLLGGRPVDDLTGLPARDLLPEQWVRTGPVRGRPLRRLTTVSAVVAGVLLLLGLGTYVGYYVVDSDDGTEQVAAYVQANVAPCVPINASGAGFRWETALPQNTVTNYRNGPRALADGVHLYLLSPKDARYAYGTMSEGFATWIRENGQLLYQTPSRSSELLQLWSVGPVPTAPAPGSSCLPTYPAPSATAPAGEFLGMFLATLGVVGAVGSAFIVRSNRRRVSRVG</sequence>
<dbReference type="Proteomes" id="UP000655208">
    <property type="component" value="Unassembled WGS sequence"/>
</dbReference>
<feature type="transmembrane region" description="Helical" evidence="8">
    <location>
        <begin position="214"/>
        <end position="237"/>
    </location>
</feature>
<keyword evidence="5 8" id="KW-0812">Transmembrane</keyword>
<organism evidence="10 11">
    <name type="scientific">Nakamurella endophytica</name>
    <dbReference type="NCBI Taxonomy" id="1748367"/>
    <lineage>
        <taxon>Bacteria</taxon>
        <taxon>Bacillati</taxon>
        <taxon>Actinomycetota</taxon>
        <taxon>Actinomycetes</taxon>
        <taxon>Nakamurellales</taxon>
        <taxon>Nakamurellaceae</taxon>
        <taxon>Nakamurella</taxon>
    </lineage>
</organism>
<dbReference type="Pfam" id="PF13231">
    <property type="entry name" value="PMT_2"/>
    <property type="match status" value="1"/>
</dbReference>
<dbReference type="PANTHER" id="PTHR33908:SF11">
    <property type="entry name" value="MEMBRANE PROTEIN"/>
    <property type="match status" value="1"/>
</dbReference>
<dbReference type="AlphaFoldDB" id="A0A917SQM9"/>
<evidence type="ECO:0000256" key="2">
    <source>
        <dbReference type="ARBA" id="ARBA00022475"/>
    </source>
</evidence>
<feature type="transmembrane region" description="Helical" evidence="8">
    <location>
        <begin position="93"/>
        <end position="111"/>
    </location>
</feature>
<feature type="domain" description="Glycosyltransferase RgtA/B/C/D-like" evidence="9">
    <location>
        <begin position="90"/>
        <end position="231"/>
    </location>
</feature>
<comment type="subcellular location">
    <subcellularLocation>
        <location evidence="1">Cell membrane</location>
        <topology evidence="1">Multi-pass membrane protein</topology>
    </subcellularLocation>
</comment>
<feature type="transmembrane region" description="Helical" evidence="8">
    <location>
        <begin position="552"/>
        <end position="572"/>
    </location>
</feature>
<feature type="transmembrane region" description="Helical" evidence="8">
    <location>
        <begin position="123"/>
        <end position="144"/>
    </location>
</feature>
<keyword evidence="4" id="KW-0808">Transferase</keyword>
<proteinExistence type="predicted"/>
<evidence type="ECO:0000256" key="6">
    <source>
        <dbReference type="ARBA" id="ARBA00022989"/>
    </source>
</evidence>